<dbReference type="Proteomes" id="UP001166784">
    <property type="component" value="Unassembled WGS sequence"/>
</dbReference>
<keyword evidence="5" id="KW-1185">Reference proteome</keyword>
<sequence>MGTTPSPSSLPPPTPTGPADTSCPSGPPLPSGLPASPGAPGSSGLTLKPGTAWADAWRRCREAAPEAFTGDGLIRGLRYGGWHDGGQVPAVTSPLDGTPIAGPPAPSAAAARDAVSAARDQHRAWRHIPQPERCARVAAALDALTEHRTLLALLQVWESGLPWKQAQADADLAIDAVRRYVDGAAEAAGEAERAGTERAGTERAAPPLPGPLGEVAPRQQPMGALLETVLVQALAGNAVVAVTADDGPAASTSLACALALREGLPVTLLAGRCAREAVTEAVADGRCFSAVPRSEGAARGVRPPRSSRRSRLLGGVGLFGLGGVRALRRPYPQGRRVAPPGGLLALRSAARSPRRLPRRVSARAPLGPLRTSAGRRVPRRPLAGAGLGAAGRRRVGGAGARAHPAGGRRGSRAASPGLPG</sequence>
<dbReference type="InterPro" id="IPR016161">
    <property type="entry name" value="Ald_DH/histidinol_DH"/>
</dbReference>
<evidence type="ECO:0000256" key="1">
    <source>
        <dbReference type="ARBA" id="ARBA00023002"/>
    </source>
</evidence>
<feature type="domain" description="Aldehyde dehydrogenase" evidence="3">
    <location>
        <begin position="89"/>
        <end position="269"/>
    </location>
</feature>
<feature type="compositionally biased region" description="Basic and acidic residues" evidence="2">
    <location>
        <begin position="190"/>
        <end position="201"/>
    </location>
</feature>
<name>A0ABS9T4R6_9ACTN</name>
<organism evidence="4 5">
    <name type="scientific">Streptomyces marispadix</name>
    <dbReference type="NCBI Taxonomy" id="2922868"/>
    <lineage>
        <taxon>Bacteria</taxon>
        <taxon>Bacillati</taxon>
        <taxon>Actinomycetota</taxon>
        <taxon>Actinomycetes</taxon>
        <taxon>Kitasatosporales</taxon>
        <taxon>Streptomycetaceae</taxon>
        <taxon>Streptomyces</taxon>
    </lineage>
</organism>
<feature type="compositionally biased region" description="Low complexity" evidence="2">
    <location>
        <begin position="32"/>
        <end position="45"/>
    </location>
</feature>
<dbReference type="InterPro" id="IPR015590">
    <property type="entry name" value="Aldehyde_DH_dom"/>
</dbReference>
<proteinExistence type="predicted"/>
<feature type="region of interest" description="Disordered" evidence="2">
    <location>
        <begin position="188"/>
        <end position="212"/>
    </location>
</feature>
<evidence type="ECO:0000313" key="5">
    <source>
        <dbReference type="Proteomes" id="UP001166784"/>
    </source>
</evidence>
<dbReference type="Pfam" id="PF00171">
    <property type="entry name" value="Aldedh"/>
    <property type="match status" value="1"/>
</dbReference>
<dbReference type="SUPFAM" id="SSF53720">
    <property type="entry name" value="ALDH-like"/>
    <property type="match status" value="1"/>
</dbReference>
<reference evidence="4" key="1">
    <citation type="submission" date="2022-03" db="EMBL/GenBank/DDBJ databases">
        <authorList>
            <person name="Santos J.D.N."/>
            <person name="Kallscheuer N."/>
            <person name="Jogler C."/>
            <person name="Lage O.M."/>
        </authorList>
    </citation>
    <scope>NUCLEOTIDE SEQUENCE</scope>
    <source>
        <strain evidence="4">M600PL45_2</strain>
    </source>
</reference>
<protein>
    <submittedName>
        <fullName evidence="4">Aldehyde dehydrogenase family protein</fullName>
    </submittedName>
</protein>
<reference evidence="4" key="2">
    <citation type="journal article" date="2023" name="Int. J. Syst. Evol. Microbiol.">
        <title>Streptomyces marispadix sp. nov., isolated from marine beach sediment of the Northern Coast of Portugal.</title>
        <authorList>
            <person name="dos Santos J.D.N."/>
            <person name="Vitorino I.R."/>
            <person name="Kallscheuer N."/>
            <person name="Srivastava A."/>
            <person name="Krautwurst S."/>
            <person name="Marz M."/>
            <person name="Jogler C."/>
            <person name="Lobo Da Cunha A."/>
            <person name="Catita J."/>
            <person name="Goncalves H."/>
            <person name="Gonzalez I."/>
            <person name="Reyes F."/>
            <person name="Lage O.M."/>
        </authorList>
    </citation>
    <scope>NUCLEOTIDE SEQUENCE</scope>
    <source>
        <strain evidence="4">M600PL45_2</strain>
    </source>
</reference>
<dbReference type="EMBL" id="JAKWJU010000002">
    <property type="protein sequence ID" value="MCH6163500.1"/>
    <property type="molecule type" value="Genomic_DNA"/>
</dbReference>
<comment type="caution">
    <text evidence="4">The sequence shown here is derived from an EMBL/GenBank/DDBJ whole genome shotgun (WGS) entry which is preliminary data.</text>
</comment>
<gene>
    <name evidence="4" type="ORF">MMA15_24820</name>
</gene>
<evidence type="ECO:0000259" key="3">
    <source>
        <dbReference type="Pfam" id="PF00171"/>
    </source>
</evidence>
<dbReference type="PANTHER" id="PTHR11699">
    <property type="entry name" value="ALDEHYDE DEHYDROGENASE-RELATED"/>
    <property type="match status" value="1"/>
</dbReference>
<dbReference type="InterPro" id="IPR016162">
    <property type="entry name" value="Ald_DH_N"/>
</dbReference>
<evidence type="ECO:0000256" key="2">
    <source>
        <dbReference type="SAM" id="MobiDB-lite"/>
    </source>
</evidence>
<feature type="region of interest" description="Disordered" evidence="2">
    <location>
        <begin position="348"/>
        <end position="420"/>
    </location>
</feature>
<accession>A0ABS9T4R6</accession>
<feature type="compositionally biased region" description="Basic residues" evidence="2">
    <location>
        <begin position="352"/>
        <end position="361"/>
    </location>
</feature>
<keyword evidence="1" id="KW-0560">Oxidoreductase</keyword>
<feature type="region of interest" description="Disordered" evidence="2">
    <location>
        <begin position="1"/>
        <end position="47"/>
    </location>
</feature>
<dbReference type="Gene3D" id="3.40.605.10">
    <property type="entry name" value="Aldehyde Dehydrogenase, Chain A, domain 1"/>
    <property type="match status" value="1"/>
</dbReference>
<evidence type="ECO:0000313" key="4">
    <source>
        <dbReference type="EMBL" id="MCH6163500.1"/>
    </source>
</evidence>